<evidence type="ECO:0000256" key="3">
    <source>
        <dbReference type="ARBA" id="ARBA00022448"/>
    </source>
</evidence>
<feature type="transmembrane region" description="Helical" evidence="9">
    <location>
        <begin position="149"/>
        <end position="176"/>
    </location>
</feature>
<dbReference type="Pfam" id="PF01061">
    <property type="entry name" value="ABC2_membrane"/>
    <property type="match status" value="1"/>
</dbReference>
<keyword evidence="7" id="KW-0762">Sugar transport</keyword>
<dbReference type="PANTHER" id="PTHR30413:SF10">
    <property type="entry name" value="CAPSULE POLYSACCHARIDE EXPORT INNER-MEMBRANE PROTEIN CTRC"/>
    <property type="match status" value="1"/>
</dbReference>
<feature type="transmembrane region" description="Helical" evidence="9">
    <location>
        <begin position="121"/>
        <end position="143"/>
    </location>
</feature>
<comment type="caution">
    <text evidence="11">The sequence shown here is derived from an EMBL/GenBank/DDBJ whole genome shotgun (WGS) entry which is preliminary data.</text>
</comment>
<evidence type="ECO:0000256" key="5">
    <source>
        <dbReference type="ARBA" id="ARBA00022692"/>
    </source>
</evidence>
<feature type="transmembrane region" description="Helical" evidence="9">
    <location>
        <begin position="209"/>
        <end position="227"/>
    </location>
</feature>
<evidence type="ECO:0000256" key="9">
    <source>
        <dbReference type="SAM" id="Phobius"/>
    </source>
</evidence>
<evidence type="ECO:0000259" key="10">
    <source>
        <dbReference type="Pfam" id="PF01061"/>
    </source>
</evidence>
<dbReference type="Proteomes" id="UP001593940">
    <property type="component" value="Unassembled WGS sequence"/>
</dbReference>
<dbReference type="PANTHER" id="PTHR30413">
    <property type="entry name" value="INNER MEMBRANE TRANSPORT PERMEASE"/>
    <property type="match status" value="1"/>
</dbReference>
<dbReference type="EMBL" id="JBHOMY010000009">
    <property type="protein sequence ID" value="MFC1455634.1"/>
    <property type="molecule type" value="Genomic_DNA"/>
</dbReference>
<gene>
    <name evidence="11" type="ORF">ACETIH_02635</name>
</gene>
<comment type="subcellular location">
    <subcellularLocation>
        <location evidence="1">Cell membrane</location>
        <topology evidence="1">Multi-pass membrane protein</topology>
    </subcellularLocation>
</comment>
<name>A0ABV6Y2Z0_9HYPH</name>
<keyword evidence="12" id="KW-1185">Reference proteome</keyword>
<proteinExistence type="inferred from homology"/>
<keyword evidence="6 9" id="KW-1133">Transmembrane helix</keyword>
<sequence>MTLKPSRKDWQRAADDLLTGVGAWQMWLLLGLNDIRQRYKRSYFGQFWITLSTGIFVAGIGVVYAFLFKHPVDEYIPYLAVNFIFWTFISGILSDSTSVFTQAGAYLSQQALPKTAFVMRIIVRQLLVLVHNFVIILLVYLVFGISVPATILFVLPALAVLLLAAFLAATTIGLLCTRFRDLPQIIQSLLQIAFFLTPIMWRVEQLGDRAPYIVGYNPFAIFLMLVTDPLRGQWPSLDLYGRALIIIALMTLVAAPLFARFRARIVYWL</sequence>
<keyword evidence="3" id="KW-0813">Transport</keyword>
<keyword evidence="5 9" id="KW-0812">Transmembrane</keyword>
<dbReference type="InterPro" id="IPR013525">
    <property type="entry name" value="ABC2_TM"/>
</dbReference>
<feature type="transmembrane region" description="Helical" evidence="9">
    <location>
        <begin position="79"/>
        <end position="100"/>
    </location>
</feature>
<evidence type="ECO:0000313" key="11">
    <source>
        <dbReference type="EMBL" id="MFC1455634.1"/>
    </source>
</evidence>
<evidence type="ECO:0000256" key="8">
    <source>
        <dbReference type="ARBA" id="ARBA00023136"/>
    </source>
</evidence>
<feature type="transmembrane region" description="Helical" evidence="9">
    <location>
        <begin position="47"/>
        <end position="67"/>
    </location>
</feature>
<evidence type="ECO:0000313" key="12">
    <source>
        <dbReference type="Proteomes" id="UP001593940"/>
    </source>
</evidence>
<keyword evidence="4" id="KW-1003">Cell membrane</keyword>
<feature type="transmembrane region" description="Helical" evidence="9">
    <location>
        <begin position="239"/>
        <end position="259"/>
    </location>
</feature>
<evidence type="ECO:0000256" key="4">
    <source>
        <dbReference type="ARBA" id="ARBA00022475"/>
    </source>
</evidence>
<organism evidence="11 12">
    <name type="scientific">Microvirga arabica</name>
    <dbReference type="NCBI Taxonomy" id="1128671"/>
    <lineage>
        <taxon>Bacteria</taxon>
        <taxon>Pseudomonadati</taxon>
        <taxon>Pseudomonadota</taxon>
        <taxon>Alphaproteobacteria</taxon>
        <taxon>Hyphomicrobiales</taxon>
        <taxon>Methylobacteriaceae</taxon>
        <taxon>Microvirga</taxon>
    </lineage>
</organism>
<keyword evidence="7" id="KW-0625">Polysaccharide transport</keyword>
<dbReference type="RefSeq" id="WP_377028765.1">
    <property type="nucleotide sequence ID" value="NZ_JBHOMY010000009.1"/>
</dbReference>
<evidence type="ECO:0000256" key="7">
    <source>
        <dbReference type="ARBA" id="ARBA00023047"/>
    </source>
</evidence>
<feature type="domain" description="ABC-2 type transporter transmembrane" evidence="10">
    <location>
        <begin position="34"/>
        <end position="223"/>
    </location>
</feature>
<reference evidence="11 12" key="1">
    <citation type="submission" date="2024-09" db="EMBL/GenBank/DDBJ databases">
        <title>Nodulacao em especies de Leguminosae Basais da Amazonia e Caracterizacao dos Rizobios e Bacterias Associadas aos Nodulos.</title>
        <authorList>
            <person name="Jambeiro I.C.A."/>
            <person name="Lopes I.S."/>
            <person name="Aguiar E.R.G.R."/>
            <person name="Santos A.F.J."/>
            <person name="Dos Santos J.M.F."/>
            <person name="Gross E."/>
        </authorList>
    </citation>
    <scope>NUCLEOTIDE SEQUENCE [LARGE SCALE GENOMIC DNA]</scope>
    <source>
        <strain evidence="11 12">BRUESC1165</strain>
    </source>
</reference>
<evidence type="ECO:0000256" key="6">
    <source>
        <dbReference type="ARBA" id="ARBA00022989"/>
    </source>
</evidence>
<protein>
    <submittedName>
        <fullName evidence="11">ABC transporter permease</fullName>
    </submittedName>
</protein>
<accession>A0ABV6Y2Z0</accession>
<evidence type="ECO:0000256" key="2">
    <source>
        <dbReference type="ARBA" id="ARBA00007783"/>
    </source>
</evidence>
<keyword evidence="8 9" id="KW-0472">Membrane</keyword>
<comment type="similarity">
    <text evidence="2">Belongs to the ABC-2 integral membrane protein family.</text>
</comment>
<evidence type="ECO:0000256" key="1">
    <source>
        <dbReference type="ARBA" id="ARBA00004651"/>
    </source>
</evidence>